<organism evidence="10 11">
    <name type="scientific">Terrimonas rubra</name>
    <dbReference type="NCBI Taxonomy" id="1035890"/>
    <lineage>
        <taxon>Bacteria</taxon>
        <taxon>Pseudomonadati</taxon>
        <taxon>Bacteroidota</taxon>
        <taxon>Chitinophagia</taxon>
        <taxon>Chitinophagales</taxon>
        <taxon>Chitinophagaceae</taxon>
        <taxon>Terrimonas</taxon>
    </lineage>
</organism>
<dbReference type="Gene3D" id="2.170.130.10">
    <property type="entry name" value="TonB-dependent receptor, plug domain"/>
    <property type="match status" value="1"/>
</dbReference>
<evidence type="ECO:0000256" key="1">
    <source>
        <dbReference type="ARBA" id="ARBA00004571"/>
    </source>
</evidence>
<keyword evidence="8" id="KW-1133">Transmembrane helix</keyword>
<keyword evidence="11" id="KW-1185">Reference proteome</keyword>
<dbReference type="NCBIfam" id="TIGR04056">
    <property type="entry name" value="OMP_RagA_SusC"/>
    <property type="match status" value="1"/>
</dbReference>
<evidence type="ECO:0000256" key="7">
    <source>
        <dbReference type="PROSITE-ProRule" id="PRU01360"/>
    </source>
</evidence>
<dbReference type="PROSITE" id="PS52016">
    <property type="entry name" value="TONB_DEPENDENT_REC_3"/>
    <property type="match status" value="1"/>
</dbReference>
<dbReference type="InterPro" id="IPR036942">
    <property type="entry name" value="Beta-barrel_TonB_sf"/>
</dbReference>
<gene>
    <name evidence="10" type="ORF">ACFS6H_18665</name>
</gene>
<evidence type="ECO:0000256" key="4">
    <source>
        <dbReference type="ARBA" id="ARBA00022692"/>
    </source>
</evidence>
<dbReference type="RefSeq" id="WP_386102668.1">
    <property type="nucleotide sequence ID" value="NZ_JBHUOZ010000003.1"/>
</dbReference>
<feature type="domain" description="TonB-dependent receptor plug" evidence="9">
    <location>
        <begin position="227"/>
        <end position="349"/>
    </location>
</feature>
<sequence length="1145" mass="125944">MLNFYGTCKRNKFLRTVFAPVMCILFITITVSAGNTNAQNLLDKRITLKVSGEPLQKVIDMLQSQTKINIVYSPSTINTRQEISFSGVDVKLKDFFDKVFLPLHIRYRIIENKIVLFTDANNERTPVTGLQYDEIIKGKVTDNKGDALSGVSIRVVGTSQGVYSDENGNFTIAVSAIPVQLEFSHISYEAKVVSVTSNTVSVSLDNPIVKMDEEVVVTALGISRANRKIGYATTKVDGSLLSQAKEPNVANSLQGRVPGLNISGVNSGPGGSARILIRGISNFTSTTGPLIVIDGVPMDNTQKGSPGVYGGQDMGDGISSINPDDIENIVVLKGSTASALYGTRASNGVLQITTKSGKGANGFGVEFNSNFSVNSIIDNSDFQQVYGHGLNGQRPTTLAELTAANINSWGEKLDRQPSIAMDGNLYPYAAVENQKQKFYRVAPVATNTISFVNGGPNGNLRFSLSHMNNESVLPNSSLRRYSGNLNLNQNITQKLKLMLVATYTDEAVKLRPLLNDMSRNANFAVNLLPANISPEYLKPGYNLSNGYENAMNSDGYMANPWFVVERTISNTWRKRFITSAALKYDLLKNLYVQLRTGYDLINDDVFSVEPTGQGYLRSGKLGEKSKATNTELNVDAMAGYNTKLGNDFNLDVGLGGNIRKYAYEKMGIEGGTGWKQPFLYTPSNLLTTPNPIYPSPLRGQTNSAYYTADISYRNFLTLNTTGRYDEFSTVNEGIFTPSVSGSFIFTDLVDLKNINYGKLRVSYAQTSGEATPFSNRTYYVIENGTNANRPFGSMANETISENIKPYRMQEYEIGLELQAFKRRVGLDITYFARKTKNELIRKQLSVASGYQFSYEPLGITQNNGIELNLTGDIVKGRDFNWKSSFNITWVKNKLVKIDNNEDPGPLRKDGEGQYRAAVGPYSNGAFIASVQGLPIAQIMAYDFRYDDKGQIVVGADGIPLRGELKAMGSGLPKFYGGFNNDFTYKKFNFSVLFDYKFGNKVLSGTDFMSYYYGLNKKTLEGRETGVVAKGVYTDGTPNASLVNAQDYYKGLVTNVSTISVFDGSFIKLRQIGLGYLFTPDFLGKTPFQAINVSLVARNLLTLLKYTDNFDPEDTFSSLPGNAGLEGGGLPQTRTYGINVNFKFRK</sequence>
<dbReference type="EMBL" id="JBHUOZ010000003">
    <property type="protein sequence ID" value="MFD2921750.1"/>
    <property type="molecule type" value="Genomic_DNA"/>
</dbReference>
<dbReference type="Pfam" id="PF07715">
    <property type="entry name" value="Plug"/>
    <property type="match status" value="1"/>
</dbReference>
<evidence type="ECO:0000256" key="8">
    <source>
        <dbReference type="SAM" id="Phobius"/>
    </source>
</evidence>
<reference evidence="11" key="1">
    <citation type="journal article" date="2019" name="Int. J. Syst. Evol. Microbiol.">
        <title>The Global Catalogue of Microorganisms (GCM) 10K type strain sequencing project: providing services to taxonomists for standard genome sequencing and annotation.</title>
        <authorList>
            <consortium name="The Broad Institute Genomics Platform"/>
            <consortium name="The Broad Institute Genome Sequencing Center for Infectious Disease"/>
            <person name="Wu L."/>
            <person name="Ma J."/>
        </authorList>
    </citation>
    <scope>NUCLEOTIDE SEQUENCE [LARGE SCALE GENOMIC DNA]</scope>
    <source>
        <strain evidence="11">KCTC 23299</strain>
    </source>
</reference>
<evidence type="ECO:0000313" key="11">
    <source>
        <dbReference type="Proteomes" id="UP001597511"/>
    </source>
</evidence>
<comment type="subcellular location">
    <subcellularLocation>
        <location evidence="1 7">Cell outer membrane</location>
        <topology evidence="1 7">Multi-pass membrane protein</topology>
    </subcellularLocation>
</comment>
<evidence type="ECO:0000256" key="3">
    <source>
        <dbReference type="ARBA" id="ARBA00022452"/>
    </source>
</evidence>
<feature type="transmembrane region" description="Helical" evidence="8">
    <location>
        <begin position="12"/>
        <end position="34"/>
    </location>
</feature>
<proteinExistence type="inferred from homology"/>
<evidence type="ECO:0000256" key="5">
    <source>
        <dbReference type="ARBA" id="ARBA00023136"/>
    </source>
</evidence>
<evidence type="ECO:0000259" key="9">
    <source>
        <dbReference type="Pfam" id="PF07715"/>
    </source>
</evidence>
<dbReference type="Pfam" id="PF13715">
    <property type="entry name" value="CarbopepD_reg_2"/>
    <property type="match status" value="1"/>
</dbReference>
<evidence type="ECO:0000256" key="2">
    <source>
        <dbReference type="ARBA" id="ARBA00022448"/>
    </source>
</evidence>
<keyword evidence="6 7" id="KW-0998">Cell outer membrane</keyword>
<dbReference type="InterPro" id="IPR039426">
    <property type="entry name" value="TonB-dep_rcpt-like"/>
</dbReference>
<dbReference type="InterPro" id="IPR012910">
    <property type="entry name" value="Plug_dom"/>
</dbReference>
<dbReference type="InterPro" id="IPR008969">
    <property type="entry name" value="CarboxyPept-like_regulatory"/>
</dbReference>
<dbReference type="Gene3D" id="2.40.170.20">
    <property type="entry name" value="TonB-dependent receptor, beta-barrel domain"/>
    <property type="match status" value="1"/>
</dbReference>
<keyword evidence="2 7" id="KW-0813">Transport</keyword>
<dbReference type="SUPFAM" id="SSF56935">
    <property type="entry name" value="Porins"/>
    <property type="match status" value="1"/>
</dbReference>
<protein>
    <submittedName>
        <fullName evidence="10">SusC/RagA family TonB-linked outer membrane protein</fullName>
    </submittedName>
</protein>
<evidence type="ECO:0000256" key="6">
    <source>
        <dbReference type="ARBA" id="ARBA00023237"/>
    </source>
</evidence>
<name>A0ABW6A8R6_9BACT</name>
<comment type="similarity">
    <text evidence="7">Belongs to the TonB-dependent receptor family.</text>
</comment>
<dbReference type="Gene3D" id="2.60.40.1120">
    <property type="entry name" value="Carboxypeptidase-like, regulatory domain"/>
    <property type="match status" value="1"/>
</dbReference>
<keyword evidence="3 7" id="KW-1134">Transmembrane beta strand</keyword>
<keyword evidence="4 7" id="KW-0812">Transmembrane</keyword>
<evidence type="ECO:0000313" key="10">
    <source>
        <dbReference type="EMBL" id="MFD2921750.1"/>
    </source>
</evidence>
<dbReference type="InterPro" id="IPR023996">
    <property type="entry name" value="TonB-dep_OMP_SusC/RagA"/>
</dbReference>
<dbReference type="Proteomes" id="UP001597511">
    <property type="component" value="Unassembled WGS sequence"/>
</dbReference>
<comment type="caution">
    <text evidence="10">The sequence shown here is derived from an EMBL/GenBank/DDBJ whole genome shotgun (WGS) entry which is preliminary data.</text>
</comment>
<dbReference type="InterPro" id="IPR037066">
    <property type="entry name" value="Plug_dom_sf"/>
</dbReference>
<accession>A0ABW6A8R6</accession>
<keyword evidence="5 7" id="KW-0472">Membrane</keyword>
<dbReference type="SUPFAM" id="SSF49464">
    <property type="entry name" value="Carboxypeptidase regulatory domain-like"/>
    <property type="match status" value="1"/>
</dbReference>